<reference evidence="9" key="1">
    <citation type="submission" date="2016-09" db="EMBL/GenBank/DDBJ databases">
        <authorList>
            <person name="Gulvik C.A."/>
        </authorList>
    </citation>
    <scope>NUCLEOTIDE SEQUENCE [LARGE SCALE GENOMIC DNA]</scope>
    <source>
        <strain evidence="9">DSM 23328</strain>
    </source>
</reference>
<keyword evidence="3" id="KW-0808">Transferase</keyword>
<proteinExistence type="predicted"/>
<dbReference type="OrthoDB" id="350602at2"/>
<dbReference type="GO" id="GO:0046872">
    <property type="term" value="F:metal ion binding"/>
    <property type="evidence" value="ECO:0007669"/>
    <property type="project" value="UniProtKB-KW"/>
</dbReference>
<feature type="modified residue" description="Phosphohistidine; by HPr" evidence="7">
    <location>
        <position position="76"/>
    </location>
</feature>
<dbReference type="PANTHER" id="PTHR34382">
    <property type="entry name" value="PTS SYSTEM N,N'-DIACETYLCHITOBIOSE-SPECIFIC EIIA COMPONENT"/>
    <property type="match status" value="1"/>
</dbReference>
<evidence type="ECO:0000256" key="3">
    <source>
        <dbReference type="ARBA" id="ARBA00022679"/>
    </source>
</evidence>
<dbReference type="EMBL" id="MIJZ01000016">
    <property type="protein sequence ID" value="OEG09560.1"/>
    <property type="molecule type" value="Genomic_DNA"/>
</dbReference>
<dbReference type="RefSeq" id="WP_069647238.1">
    <property type="nucleotide sequence ID" value="NZ_MIJZ01000016.1"/>
</dbReference>
<keyword evidence="2" id="KW-0762">Sugar transport</keyword>
<dbReference type="GO" id="GO:0016740">
    <property type="term" value="F:transferase activity"/>
    <property type="evidence" value="ECO:0007669"/>
    <property type="project" value="UniProtKB-KW"/>
</dbReference>
<organism evidence="8 9">
    <name type="scientific">Enterococcus ureasiticus</name>
    <dbReference type="NCBI Taxonomy" id="903984"/>
    <lineage>
        <taxon>Bacteria</taxon>
        <taxon>Bacillati</taxon>
        <taxon>Bacillota</taxon>
        <taxon>Bacilli</taxon>
        <taxon>Lactobacillales</taxon>
        <taxon>Enterococcaceae</taxon>
        <taxon>Enterococcus</taxon>
    </lineage>
</organism>
<evidence type="ECO:0000256" key="5">
    <source>
        <dbReference type="PIRSR" id="PIRSR000699-1"/>
    </source>
</evidence>
<keyword evidence="4" id="KW-0598">Phosphotransferase system</keyword>
<name>A0A1E5GBC3_9ENTE</name>
<keyword evidence="6" id="KW-0479">Metal-binding</keyword>
<keyword evidence="1" id="KW-0813">Transport</keyword>
<dbReference type="PROSITE" id="PS51095">
    <property type="entry name" value="PTS_EIIA_TYPE_3"/>
    <property type="match status" value="1"/>
</dbReference>
<feature type="active site" description="Tele-phosphohistidine intermediate" evidence="5">
    <location>
        <position position="76"/>
    </location>
</feature>
<evidence type="ECO:0000256" key="7">
    <source>
        <dbReference type="PROSITE-ProRule" id="PRU00418"/>
    </source>
</evidence>
<dbReference type="Proteomes" id="UP000094068">
    <property type="component" value="Unassembled WGS sequence"/>
</dbReference>
<accession>A0A1E5GBC3</accession>
<dbReference type="CDD" id="cd00215">
    <property type="entry name" value="PTS_IIA_lac"/>
    <property type="match status" value="1"/>
</dbReference>
<dbReference type="AlphaFoldDB" id="A0A1E5GBC3"/>
<sequence>MNEQEMDIFKIISSAGDARGSAFEALRLARKGDFEAAAEKMKEAKEQSLTAHEVQTKLITDEINGTPRESGLLMIHAQDHLMTSILARDLIEEMIEMLKENNK</sequence>
<gene>
    <name evidence="8" type="ORF">BCR21_14530</name>
</gene>
<comment type="cofactor">
    <cofactor evidence="6">
        <name>Mg(2+)</name>
        <dbReference type="ChEBI" id="CHEBI:18420"/>
    </cofactor>
    <text evidence="6">Binds 1 Mg(2+) ion per trimer.</text>
</comment>
<feature type="binding site" evidence="6">
    <location>
        <position position="79"/>
    </location>
    <ligand>
        <name>Mg(2+)</name>
        <dbReference type="ChEBI" id="CHEBI:18420"/>
        <note>ligand shared between all trimeric partners</note>
    </ligand>
</feature>
<evidence type="ECO:0000256" key="1">
    <source>
        <dbReference type="ARBA" id="ARBA00022448"/>
    </source>
</evidence>
<evidence type="ECO:0000313" key="9">
    <source>
        <dbReference type="Proteomes" id="UP000094068"/>
    </source>
</evidence>
<dbReference type="Gene3D" id="1.20.58.80">
    <property type="entry name" value="Phosphotransferase system, lactose/cellobiose-type IIA subunit"/>
    <property type="match status" value="1"/>
</dbReference>
<dbReference type="InterPro" id="IPR003188">
    <property type="entry name" value="PTS_IIA_lac/cel"/>
</dbReference>
<comment type="caution">
    <text evidence="8">The sequence shown here is derived from an EMBL/GenBank/DDBJ whole genome shotgun (WGS) entry which is preliminary data.</text>
</comment>
<evidence type="ECO:0000256" key="6">
    <source>
        <dbReference type="PIRSR" id="PIRSR000699-2"/>
    </source>
</evidence>
<evidence type="ECO:0000256" key="4">
    <source>
        <dbReference type="ARBA" id="ARBA00022683"/>
    </source>
</evidence>
<dbReference type="Pfam" id="PF02255">
    <property type="entry name" value="PTS_IIA"/>
    <property type="match status" value="1"/>
</dbReference>
<dbReference type="SUPFAM" id="SSF46973">
    <property type="entry name" value="Enzyme IIa from lactose specific PTS, IIa-lac"/>
    <property type="match status" value="1"/>
</dbReference>
<evidence type="ECO:0000313" key="8">
    <source>
        <dbReference type="EMBL" id="OEG09560.1"/>
    </source>
</evidence>
<protein>
    <submittedName>
        <fullName evidence="8">PTS cellobiose transporter subunit IIA</fullName>
    </submittedName>
</protein>
<dbReference type="PIRSF" id="PIRSF000699">
    <property type="entry name" value="PTS_IILac_III"/>
    <property type="match status" value="1"/>
</dbReference>
<dbReference type="STRING" id="903984.BCR21_14530"/>
<dbReference type="InterPro" id="IPR036542">
    <property type="entry name" value="PTS_IIA_lac/cel_sf"/>
</dbReference>
<evidence type="ECO:0000256" key="2">
    <source>
        <dbReference type="ARBA" id="ARBA00022597"/>
    </source>
</evidence>
<keyword evidence="6" id="KW-0460">Magnesium</keyword>
<dbReference type="GO" id="GO:0009401">
    <property type="term" value="P:phosphoenolpyruvate-dependent sugar phosphotransferase system"/>
    <property type="evidence" value="ECO:0007669"/>
    <property type="project" value="UniProtKB-KW"/>
</dbReference>
<keyword evidence="9" id="KW-1185">Reference proteome</keyword>
<dbReference type="PANTHER" id="PTHR34382:SF7">
    <property type="entry name" value="PTS SYSTEM N,N'-DIACETYLCHITOBIOSE-SPECIFIC EIIA COMPONENT"/>
    <property type="match status" value="1"/>
</dbReference>